<dbReference type="RefSeq" id="WP_114408274.1">
    <property type="nucleotide sequence ID" value="NZ_QOWE01000020.1"/>
</dbReference>
<feature type="domain" description="Cyclic nucleotide-binding" evidence="1">
    <location>
        <begin position="11"/>
        <end position="120"/>
    </location>
</feature>
<evidence type="ECO:0000313" key="3">
    <source>
        <dbReference type="Proteomes" id="UP000253383"/>
    </source>
</evidence>
<dbReference type="EMBL" id="QOWE01000020">
    <property type="protein sequence ID" value="RCR67275.1"/>
    <property type="molecule type" value="Genomic_DNA"/>
</dbReference>
<sequence>MTSSLEAGIQSIAELSRDASDLLLHATRQKPLAKGQVLLSEGQVCKTIWYVEKGYLRTFYNKDGKEINTRFSFENEFVTDLKSLRSGVPSACWIQAGEAAVVWEFAKETLLELYRQSAEIESFGRNLLEQMLVDQEDHANLFRIHSLTERYAYVVRHFPQLLQRVSLSQLSSYLGMARETVSRIRKNR</sequence>
<gene>
    <name evidence="2" type="ORF">DUE52_22310</name>
</gene>
<dbReference type="Gene3D" id="2.60.120.10">
    <property type="entry name" value="Jelly Rolls"/>
    <property type="match status" value="1"/>
</dbReference>
<dbReference type="InterPro" id="IPR018490">
    <property type="entry name" value="cNMP-bd_dom_sf"/>
</dbReference>
<name>A0A368JIZ5_9BACT</name>
<evidence type="ECO:0000313" key="2">
    <source>
        <dbReference type="EMBL" id="RCR67275.1"/>
    </source>
</evidence>
<dbReference type="PROSITE" id="PS50042">
    <property type="entry name" value="CNMP_BINDING_3"/>
    <property type="match status" value="1"/>
</dbReference>
<dbReference type="InterPro" id="IPR000595">
    <property type="entry name" value="cNMP-bd_dom"/>
</dbReference>
<reference evidence="2 3" key="1">
    <citation type="submission" date="2018-07" db="EMBL/GenBank/DDBJ databases">
        <title>Genome analysis of Larkinella rosea.</title>
        <authorList>
            <person name="Zhou Z."/>
            <person name="Wang G."/>
        </authorList>
    </citation>
    <scope>NUCLEOTIDE SEQUENCE [LARGE SCALE GENOMIC DNA]</scope>
    <source>
        <strain evidence="3">zzj9</strain>
    </source>
</reference>
<dbReference type="InterPro" id="IPR014710">
    <property type="entry name" value="RmlC-like_jellyroll"/>
</dbReference>
<dbReference type="Proteomes" id="UP000253383">
    <property type="component" value="Unassembled WGS sequence"/>
</dbReference>
<dbReference type="CDD" id="cd00038">
    <property type="entry name" value="CAP_ED"/>
    <property type="match status" value="1"/>
</dbReference>
<protein>
    <submittedName>
        <fullName evidence="2">Crp/Fnr family transcriptional regulator</fullName>
    </submittedName>
</protein>
<dbReference type="AlphaFoldDB" id="A0A368JIZ5"/>
<dbReference type="Pfam" id="PF00027">
    <property type="entry name" value="cNMP_binding"/>
    <property type="match status" value="1"/>
</dbReference>
<dbReference type="SUPFAM" id="SSF51206">
    <property type="entry name" value="cAMP-binding domain-like"/>
    <property type="match status" value="1"/>
</dbReference>
<accession>A0A368JIZ5</accession>
<evidence type="ECO:0000259" key="1">
    <source>
        <dbReference type="PROSITE" id="PS50042"/>
    </source>
</evidence>
<proteinExistence type="predicted"/>
<comment type="caution">
    <text evidence="2">The sequence shown here is derived from an EMBL/GenBank/DDBJ whole genome shotgun (WGS) entry which is preliminary data.</text>
</comment>
<organism evidence="2 3">
    <name type="scientific">Larkinella punicea</name>
    <dbReference type="NCBI Taxonomy" id="2315727"/>
    <lineage>
        <taxon>Bacteria</taxon>
        <taxon>Pseudomonadati</taxon>
        <taxon>Bacteroidota</taxon>
        <taxon>Cytophagia</taxon>
        <taxon>Cytophagales</taxon>
        <taxon>Spirosomataceae</taxon>
        <taxon>Larkinella</taxon>
    </lineage>
</organism>
<keyword evidence="3" id="KW-1185">Reference proteome</keyword>
<dbReference type="OrthoDB" id="948610at2"/>